<dbReference type="AlphaFoldDB" id="A0A0N4ZZM0"/>
<evidence type="ECO:0000313" key="1">
    <source>
        <dbReference type="Proteomes" id="UP000038045"/>
    </source>
</evidence>
<evidence type="ECO:0000313" key="2">
    <source>
        <dbReference type="WBParaSite" id="PTRK_0001442800.1"/>
    </source>
</evidence>
<accession>A0A0N4ZZM0</accession>
<keyword evidence="1" id="KW-1185">Reference proteome</keyword>
<reference evidence="2" key="1">
    <citation type="submission" date="2017-02" db="UniProtKB">
        <authorList>
            <consortium name="WormBaseParasite"/>
        </authorList>
    </citation>
    <scope>IDENTIFICATION</scope>
</reference>
<proteinExistence type="predicted"/>
<dbReference type="Proteomes" id="UP000038045">
    <property type="component" value="Unplaced"/>
</dbReference>
<sequence length="142" mass="16525">MNVTIGKHCNSYHIGFEWEFNLTCNGQPYYQSDLYAYHAYVFLWRIWSTDVVMKPTQTSLVRISMKRSNEPILNFYYQVDIHHKCNRYDPKNTKEYVCTIWPGDSCYSCSSAQPSKCGFNIDLSKSSVSSGLCTHTRYTPQS</sequence>
<protein>
    <submittedName>
        <fullName evidence="2">SCP domain-containing protein</fullName>
    </submittedName>
</protein>
<dbReference type="WBParaSite" id="PTRK_0001442800.1">
    <property type="protein sequence ID" value="PTRK_0001442800.1"/>
    <property type="gene ID" value="PTRK_0001442800"/>
</dbReference>
<organism evidence="1 2">
    <name type="scientific">Parastrongyloides trichosuri</name>
    <name type="common">Possum-specific nematode worm</name>
    <dbReference type="NCBI Taxonomy" id="131310"/>
    <lineage>
        <taxon>Eukaryota</taxon>
        <taxon>Metazoa</taxon>
        <taxon>Ecdysozoa</taxon>
        <taxon>Nematoda</taxon>
        <taxon>Chromadorea</taxon>
        <taxon>Rhabditida</taxon>
        <taxon>Tylenchina</taxon>
        <taxon>Panagrolaimomorpha</taxon>
        <taxon>Strongyloidoidea</taxon>
        <taxon>Strongyloididae</taxon>
        <taxon>Parastrongyloides</taxon>
    </lineage>
</organism>
<name>A0A0N4ZZM0_PARTI</name>